<feature type="region of interest" description="Disordered" evidence="1">
    <location>
        <begin position="81"/>
        <end position="132"/>
    </location>
</feature>
<proteinExistence type="predicted"/>
<accession>A0A1M6UKX3</accession>
<protein>
    <submittedName>
        <fullName evidence="2">Uncharacterized protein</fullName>
    </submittedName>
</protein>
<gene>
    <name evidence="2" type="ORF">SAMN05444171_1548</name>
</gene>
<feature type="compositionally biased region" description="Basic residues" evidence="1">
    <location>
        <begin position="116"/>
        <end position="132"/>
    </location>
</feature>
<reference evidence="2 3" key="1">
    <citation type="submission" date="2016-10" db="EMBL/GenBank/DDBJ databases">
        <authorList>
            <person name="de Groot N.N."/>
        </authorList>
    </citation>
    <scope>NUCLEOTIDE SEQUENCE [LARGE SCALE GENOMIC DNA]</scope>
    <source>
        <strain evidence="2 3">GAS522</strain>
    </source>
</reference>
<sequence>MSFQITVLKVLAGHPGGELSVDDLKRAVAILICSGPDWTDRTKRLLARAPGLDIFSLSLVTRDAHGWQITEAGRALLASIENPPTASDEPEAPKTAPAECPVYSTSAPLPMQIVGRRQRTSRRRRRAGRPAA</sequence>
<dbReference type="EMBL" id="FNTI01000001">
    <property type="protein sequence ID" value="SEC49378.1"/>
    <property type="molecule type" value="Genomic_DNA"/>
</dbReference>
<dbReference type="RefSeq" id="WP_074817526.1">
    <property type="nucleotide sequence ID" value="NZ_FNTI01000001.1"/>
</dbReference>
<evidence type="ECO:0000313" key="2">
    <source>
        <dbReference type="EMBL" id="SEC49378.1"/>
    </source>
</evidence>
<organism evidence="2 3">
    <name type="scientific">Bradyrhizobium lablabi</name>
    <dbReference type="NCBI Taxonomy" id="722472"/>
    <lineage>
        <taxon>Bacteria</taxon>
        <taxon>Pseudomonadati</taxon>
        <taxon>Pseudomonadota</taxon>
        <taxon>Alphaproteobacteria</taxon>
        <taxon>Hyphomicrobiales</taxon>
        <taxon>Nitrobacteraceae</taxon>
        <taxon>Bradyrhizobium</taxon>
    </lineage>
</organism>
<evidence type="ECO:0000256" key="1">
    <source>
        <dbReference type="SAM" id="MobiDB-lite"/>
    </source>
</evidence>
<dbReference type="AlphaFoldDB" id="A0A1M6UKX3"/>
<dbReference type="Proteomes" id="UP000183208">
    <property type="component" value="Unassembled WGS sequence"/>
</dbReference>
<dbReference type="OrthoDB" id="8140166at2"/>
<name>A0A1M6UKX3_9BRAD</name>
<evidence type="ECO:0000313" key="3">
    <source>
        <dbReference type="Proteomes" id="UP000183208"/>
    </source>
</evidence>